<dbReference type="Proteomes" id="UP000814176">
    <property type="component" value="Unassembled WGS sequence"/>
</dbReference>
<evidence type="ECO:0000256" key="6">
    <source>
        <dbReference type="ARBA" id="ARBA00022824"/>
    </source>
</evidence>
<evidence type="ECO:0000256" key="3">
    <source>
        <dbReference type="ARBA" id="ARBA00022459"/>
    </source>
</evidence>
<evidence type="ECO:0000256" key="8">
    <source>
        <dbReference type="ARBA" id="ARBA00023136"/>
    </source>
</evidence>
<dbReference type="EMBL" id="JADCUA010000013">
    <property type="protein sequence ID" value="KAH9835145.1"/>
    <property type="molecule type" value="Genomic_DNA"/>
</dbReference>
<protein>
    <submittedName>
        <fullName evidence="12">Uncharacterized protein</fullName>
    </submittedName>
</protein>
<keyword evidence="9" id="KW-0325">Glycoprotein</keyword>
<keyword evidence="10 11" id="KW-0539">Nucleus</keyword>
<dbReference type="InterPro" id="IPR007292">
    <property type="entry name" value="Nuclear_fusion_Kar5"/>
</dbReference>
<evidence type="ECO:0000256" key="5">
    <source>
        <dbReference type="ARBA" id="ARBA00022729"/>
    </source>
</evidence>
<comment type="subcellular location">
    <subcellularLocation>
        <location evidence="11">Endoplasmic reticulum membrane</location>
    </subcellularLocation>
    <subcellularLocation>
        <location evidence="11">Nucleus membrane</location>
    </subcellularLocation>
</comment>
<keyword evidence="6 11" id="KW-0256">Endoplasmic reticulum</keyword>
<proteinExistence type="inferred from homology"/>
<evidence type="ECO:0000256" key="2">
    <source>
        <dbReference type="ARBA" id="ARBA00010473"/>
    </source>
</evidence>
<evidence type="ECO:0000256" key="9">
    <source>
        <dbReference type="ARBA" id="ARBA00023180"/>
    </source>
</evidence>
<keyword evidence="7" id="KW-1133">Transmembrane helix</keyword>
<feature type="non-terminal residue" evidence="12">
    <location>
        <position position="511"/>
    </location>
</feature>
<dbReference type="GeneID" id="72007416"/>
<name>A0ABQ8KCC7_9APHY</name>
<evidence type="ECO:0000256" key="10">
    <source>
        <dbReference type="ARBA" id="ARBA00023242"/>
    </source>
</evidence>
<dbReference type="PANTHER" id="PTHR28012">
    <property type="entry name" value="NUCLEAR FUSION PROTEIN KAR5"/>
    <property type="match status" value="1"/>
</dbReference>
<keyword evidence="13" id="KW-1185">Reference proteome</keyword>
<evidence type="ECO:0000256" key="11">
    <source>
        <dbReference type="RuleBase" id="RU368082"/>
    </source>
</evidence>
<evidence type="ECO:0000256" key="1">
    <source>
        <dbReference type="ARBA" id="ARBA00003389"/>
    </source>
</evidence>
<dbReference type="RefSeq" id="XP_047777578.1">
    <property type="nucleotide sequence ID" value="XM_047926684.1"/>
</dbReference>
<keyword evidence="3 11" id="KW-0415">Karyogamy</keyword>
<sequence>MAAISMTLCELSTANHHSPPLECVAFSTESRSSRPPAHGPAHRSCVEALSRSAQYWSSYSGYLREVSQLCYAFRRWNDIDTARDIYRNATLEKVTLLQYLNDRELKLRQAEEISQLLLRDILDGVSNFRSSATDTQSAIQDLVRKVSAGFDQGALALADAISLLLAHAEHNQMEAILRHSTSLDLVSTSTQRSFHDHVEGIFAISRRYFADIGDVAGEIYMRLSVVGGELGDMHQAGHNLPYSAPFSFSHGTQSVSQLATSLSALGSQVDSNLAQAQDTHALQVESSEAALDLANSLAELSAAAHHEMQNISGTAEGIRESMLDAAAEALGPDWLAWGRAFALWVCGVILRVDPSSLEHVAALPMVRALIAATRVASWCVRAAASSSVSVLLLVLSARRWLGSLPMLASSQDPERYVPSCRTTALNRRPLDLVTATMRLLRSLGPSVAHGRSPLSAGLSSSAIGPTVLSRRQFLQSQQDVTALESRASQTDCATPPPLDRNICPELASNLD</sequence>
<dbReference type="PANTHER" id="PTHR28012:SF1">
    <property type="entry name" value="NUCLEAR FUSION PROTEIN KAR5"/>
    <property type="match status" value="1"/>
</dbReference>
<keyword evidence="8" id="KW-0472">Membrane</keyword>
<comment type="caution">
    <text evidence="12">The sequence shown here is derived from an EMBL/GenBank/DDBJ whole genome shotgun (WGS) entry which is preliminary data.</text>
</comment>
<accession>A0ABQ8KCC7</accession>
<evidence type="ECO:0000313" key="13">
    <source>
        <dbReference type="Proteomes" id="UP000814176"/>
    </source>
</evidence>
<gene>
    <name evidence="12" type="ORF">C8Q71DRAFT_848869</name>
</gene>
<evidence type="ECO:0000313" key="12">
    <source>
        <dbReference type="EMBL" id="KAH9835145.1"/>
    </source>
</evidence>
<keyword evidence="4" id="KW-0812">Transmembrane</keyword>
<evidence type="ECO:0000256" key="7">
    <source>
        <dbReference type="ARBA" id="ARBA00022989"/>
    </source>
</evidence>
<evidence type="ECO:0000256" key="4">
    <source>
        <dbReference type="ARBA" id="ARBA00022692"/>
    </source>
</evidence>
<comment type="similarity">
    <text evidence="2 11">Belongs to the KAR5 family.</text>
</comment>
<keyword evidence="5 11" id="KW-0732">Signal</keyword>
<organism evidence="12 13">
    <name type="scientific">Rhodofomes roseus</name>
    <dbReference type="NCBI Taxonomy" id="34475"/>
    <lineage>
        <taxon>Eukaryota</taxon>
        <taxon>Fungi</taxon>
        <taxon>Dikarya</taxon>
        <taxon>Basidiomycota</taxon>
        <taxon>Agaricomycotina</taxon>
        <taxon>Agaricomycetes</taxon>
        <taxon>Polyporales</taxon>
        <taxon>Rhodofomes</taxon>
    </lineage>
</organism>
<reference evidence="12 13" key="1">
    <citation type="journal article" date="2021" name="Environ. Microbiol.">
        <title>Gene family expansions and transcriptome signatures uncover fungal adaptations to wood decay.</title>
        <authorList>
            <person name="Hage H."/>
            <person name="Miyauchi S."/>
            <person name="Viragh M."/>
            <person name="Drula E."/>
            <person name="Min B."/>
            <person name="Chaduli D."/>
            <person name="Navarro D."/>
            <person name="Favel A."/>
            <person name="Norest M."/>
            <person name="Lesage-Meessen L."/>
            <person name="Balint B."/>
            <person name="Merenyi Z."/>
            <person name="de Eugenio L."/>
            <person name="Morin E."/>
            <person name="Martinez A.T."/>
            <person name="Baldrian P."/>
            <person name="Stursova M."/>
            <person name="Martinez M.J."/>
            <person name="Novotny C."/>
            <person name="Magnuson J.K."/>
            <person name="Spatafora J.W."/>
            <person name="Maurice S."/>
            <person name="Pangilinan J."/>
            <person name="Andreopoulos W."/>
            <person name="LaButti K."/>
            <person name="Hundley H."/>
            <person name="Na H."/>
            <person name="Kuo A."/>
            <person name="Barry K."/>
            <person name="Lipzen A."/>
            <person name="Henrissat B."/>
            <person name="Riley R."/>
            <person name="Ahrendt S."/>
            <person name="Nagy L.G."/>
            <person name="Grigoriev I.V."/>
            <person name="Martin F."/>
            <person name="Rosso M.N."/>
        </authorList>
    </citation>
    <scope>NUCLEOTIDE SEQUENCE [LARGE SCALE GENOMIC DNA]</scope>
    <source>
        <strain evidence="12 13">CIRM-BRFM 1785</strain>
    </source>
</reference>
<comment type="function">
    <text evidence="1 11">Required for nuclear membrane fusion during karyogamy.</text>
</comment>
<dbReference type="Pfam" id="PF04163">
    <property type="entry name" value="Tht1"/>
    <property type="match status" value="1"/>
</dbReference>